<reference evidence="2" key="1">
    <citation type="submission" date="2020-04" db="EMBL/GenBank/DDBJ databases">
        <authorList>
            <person name="Brown S."/>
        </authorList>
    </citation>
    <scope>NUCLEOTIDE SEQUENCE</scope>
    <source>
        <strain evidence="2">DJ015</strain>
    </source>
</reference>
<gene>
    <name evidence="2" type="ORF">HGI39_05705</name>
</gene>
<proteinExistence type="predicted"/>
<protein>
    <submittedName>
        <fullName evidence="2">Uncharacterized protein</fullName>
    </submittedName>
</protein>
<name>A0AAW3W6W9_CLOBE</name>
<evidence type="ECO:0000256" key="1">
    <source>
        <dbReference type="SAM" id="SignalP"/>
    </source>
</evidence>
<dbReference type="AlphaFoldDB" id="A0AAW3W6W9"/>
<reference evidence="2" key="2">
    <citation type="journal article" date="2022" name="Nat. Biotechnol.">
        <title>Carbon-negative production of acetone and isopropanol by gas fermentation at industrial pilot scale.</title>
        <authorList>
            <person name="Liew F.E."/>
            <person name="Nogle R."/>
            <person name="Abdalla T."/>
            <person name="Rasor B.J."/>
            <person name="Canter C."/>
            <person name="Jensen R.O."/>
            <person name="Wang L."/>
            <person name="Strutz J."/>
            <person name="Chirania P."/>
            <person name="De Tissera S."/>
            <person name="Mueller A.P."/>
            <person name="Ruan Z."/>
            <person name="Gao A."/>
            <person name="Tran L."/>
            <person name="Engle N.L."/>
            <person name="Bromley J.C."/>
            <person name="Daniell J."/>
            <person name="Conrado R."/>
            <person name="Tschaplinski T.J."/>
            <person name="Giannone R.J."/>
            <person name="Hettich R.L."/>
            <person name="Karim A.S."/>
            <person name="Simpson S.D."/>
            <person name="Brown S.D."/>
            <person name="Leang C."/>
            <person name="Jewett M.C."/>
            <person name="Kopke M."/>
        </authorList>
    </citation>
    <scope>NUCLEOTIDE SEQUENCE</scope>
    <source>
        <strain evidence="2">DJ015</strain>
    </source>
</reference>
<feature type="signal peptide" evidence="1">
    <location>
        <begin position="1"/>
        <end position="26"/>
    </location>
</feature>
<organism evidence="2 3">
    <name type="scientific">Clostridium beijerinckii</name>
    <name type="common">Clostridium MP</name>
    <dbReference type="NCBI Taxonomy" id="1520"/>
    <lineage>
        <taxon>Bacteria</taxon>
        <taxon>Bacillati</taxon>
        <taxon>Bacillota</taxon>
        <taxon>Clostridia</taxon>
        <taxon>Eubacteriales</taxon>
        <taxon>Clostridiaceae</taxon>
        <taxon>Clostridium</taxon>
    </lineage>
</organism>
<feature type="chain" id="PRO_5043419478" evidence="1">
    <location>
        <begin position="27"/>
        <end position="202"/>
    </location>
</feature>
<evidence type="ECO:0000313" key="3">
    <source>
        <dbReference type="Proteomes" id="UP001194098"/>
    </source>
</evidence>
<sequence>MKKKLLSILMATMILFAVQSPIPAHADGAPPQEKGIKVETCRLDGDYYYDLSIVNNKLIAKGNWARRADPTNYNVALQLTPPILYTSPSIDGDGLASTHIGNASLKSASRSWALEETIPVTRSAECKGDKSIELTIPFDGLSDGLYNLRELVTQGDGYDSHYGDYTCVVVQGGKANLQIFYGTYCSPLMQFNTSSSDIFGIA</sequence>
<dbReference type="RefSeq" id="WP_171780199.1">
    <property type="nucleotide sequence ID" value="NZ_JABAGV010000010.1"/>
</dbReference>
<comment type="caution">
    <text evidence="2">The sequence shown here is derived from an EMBL/GenBank/DDBJ whole genome shotgun (WGS) entry which is preliminary data.</text>
</comment>
<dbReference type="EMBL" id="JABAGV010000010">
    <property type="protein sequence ID" value="MBC2474209.1"/>
    <property type="molecule type" value="Genomic_DNA"/>
</dbReference>
<accession>A0AAW3W6W9</accession>
<evidence type="ECO:0000313" key="2">
    <source>
        <dbReference type="EMBL" id="MBC2474209.1"/>
    </source>
</evidence>
<keyword evidence="1" id="KW-0732">Signal</keyword>
<dbReference type="Proteomes" id="UP001194098">
    <property type="component" value="Unassembled WGS sequence"/>
</dbReference>